<evidence type="ECO:0000313" key="3">
    <source>
        <dbReference type="EMBL" id="TEB33618.1"/>
    </source>
</evidence>
<gene>
    <name evidence="3" type="ORF">FA13DRAFT_1790015</name>
</gene>
<keyword evidence="4" id="KW-1185">Reference proteome</keyword>
<dbReference type="PANTHER" id="PTHR10039">
    <property type="entry name" value="AMELOGENIN"/>
    <property type="match status" value="1"/>
</dbReference>
<sequence>MFDNASHSTVGNATQVNARAYNRSGSSNVNVSGGGQYSNNVEIHAGVYQEIRGDDPSLKELYAHIAVGCMHNSAARVDAPKCHEETRTAVQDDIFSWMSRGAPDEVLWLTGPAGAGKSAIMGTVCDRLKESGQLAANFFFAEYLGKTSKGSFVTTLAYQLQRHPHIRESISQPMLAAIRHDPAVFEMSLKEQTEILILQPLRSFRGHTSFSPTLPMAIVIDGVDECRELTYGNSSRSRQDDQLEVLSIILHAVNDPSFPFRVIVASRPETWIRRFFTDKAASKFTEIFLDNKYGPDDDILLFLKSKFSALCRRCGIDPSTWPSEDGIEKLVADASGQFIYVATVLRFIDTPGRSPHAQLDIVLKIKSQDTSNPFAVLDALYTSILRLSLDPETTVLWLKSVQLLQQFERGMSGHPSAWTVNRLLESHAGQAEALLGGLPSLIHIPEDTTTQTDSQCYGSRLEVLPSVLPNVGWGTSYGFYHKSFLDYLGDTSRCGAAFPGVDGGNVTRWIQGRLIQALLCGYMLLSLLCGPRS</sequence>
<organism evidence="3 4">
    <name type="scientific">Coprinellus micaceus</name>
    <name type="common">Glistening ink-cap mushroom</name>
    <name type="synonym">Coprinus micaceus</name>
    <dbReference type="NCBI Taxonomy" id="71717"/>
    <lineage>
        <taxon>Eukaryota</taxon>
        <taxon>Fungi</taxon>
        <taxon>Dikarya</taxon>
        <taxon>Basidiomycota</taxon>
        <taxon>Agaricomycotina</taxon>
        <taxon>Agaricomycetes</taxon>
        <taxon>Agaricomycetidae</taxon>
        <taxon>Agaricales</taxon>
        <taxon>Agaricineae</taxon>
        <taxon>Psathyrellaceae</taxon>
        <taxon>Coprinellus</taxon>
    </lineage>
</organism>
<dbReference type="EMBL" id="QPFP01000012">
    <property type="protein sequence ID" value="TEB33618.1"/>
    <property type="molecule type" value="Genomic_DNA"/>
</dbReference>
<accession>A0A4Y7TI58</accession>
<comment type="caution">
    <text evidence="3">The sequence shown here is derived from an EMBL/GenBank/DDBJ whole genome shotgun (WGS) entry which is preliminary data.</text>
</comment>
<dbReference type="PANTHER" id="PTHR10039:SF14">
    <property type="entry name" value="NACHT DOMAIN-CONTAINING PROTEIN"/>
    <property type="match status" value="1"/>
</dbReference>
<dbReference type="InterPro" id="IPR056884">
    <property type="entry name" value="NPHP3-like_N"/>
</dbReference>
<dbReference type="InterPro" id="IPR027417">
    <property type="entry name" value="P-loop_NTPase"/>
</dbReference>
<dbReference type="Pfam" id="PF24883">
    <property type="entry name" value="NPHP3_N"/>
    <property type="match status" value="1"/>
</dbReference>
<feature type="domain" description="Nephrocystin 3-like N-terminal" evidence="2">
    <location>
        <begin position="93"/>
        <end position="267"/>
    </location>
</feature>
<keyword evidence="1" id="KW-0677">Repeat</keyword>
<dbReference type="SUPFAM" id="SSF52540">
    <property type="entry name" value="P-loop containing nucleoside triphosphate hydrolases"/>
    <property type="match status" value="1"/>
</dbReference>
<reference evidence="3 4" key="1">
    <citation type="journal article" date="2019" name="Nat. Ecol. Evol.">
        <title>Megaphylogeny resolves global patterns of mushroom evolution.</title>
        <authorList>
            <person name="Varga T."/>
            <person name="Krizsan K."/>
            <person name="Foldi C."/>
            <person name="Dima B."/>
            <person name="Sanchez-Garcia M."/>
            <person name="Sanchez-Ramirez S."/>
            <person name="Szollosi G.J."/>
            <person name="Szarkandi J.G."/>
            <person name="Papp V."/>
            <person name="Albert L."/>
            <person name="Andreopoulos W."/>
            <person name="Angelini C."/>
            <person name="Antonin V."/>
            <person name="Barry K.W."/>
            <person name="Bougher N.L."/>
            <person name="Buchanan P."/>
            <person name="Buyck B."/>
            <person name="Bense V."/>
            <person name="Catcheside P."/>
            <person name="Chovatia M."/>
            <person name="Cooper J."/>
            <person name="Damon W."/>
            <person name="Desjardin D."/>
            <person name="Finy P."/>
            <person name="Geml J."/>
            <person name="Haridas S."/>
            <person name="Hughes K."/>
            <person name="Justo A."/>
            <person name="Karasinski D."/>
            <person name="Kautmanova I."/>
            <person name="Kiss B."/>
            <person name="Kocsube S."/>
            <person name="Kotiranta H."/>
            <person name="LaButti K.M."/>
            <person name="Lechner B.E."/>
            <person name="Liimatainen K."/>
            <person name="Lipzen A."/>
            <person name="Lukacs Z."/>
            <person name="Mihaltcheva S."/>
            <person name="Morgado L.N."/>
            <person name="Niskanen T."/>
            <person name="Noordeloos M.E."/>
            <person name="Ohm R.A."/>
            <person name="Ortiz-Santana B."/>
            <person name="Ovrebo C."/>
            <person name="Racz N."/>
            <person name="Riley R."/>
            <person name="Savchenko A."/>
            <person name="Shiryaev A."/>
            <person name="Soop K."/>
            <person name="Spirin V."/>
            <person name="Szebenyi C."/>
            <person name="Tomsovsky M."/>
            <person name="Tulloss R.E."/>
            <person name="Uehling J."/>
            <person name="Grigoriev I.V."/>
            <person name="Vagvolgyi C."/>
            <person name="Papp T."/>
            <person name="Martin F.M."/>
            <person name="Miettinen O."/>
            <person name="Hibbett D.S."/>
            <person name="Nagy L.G."/>
        </authorList>
    </citation>
    <scope>NUCLEOTIDE SEQUENCE [LARGE SCALE GENOMIC DNA]</scope>
    <source>
        <strain evidence="3 4">FP101781</strain>
    </source>
</reference>
<protein>
    <recommendedName>
        <fullName evidence="2">Nephrocystin 3-like N-terminal domain-containing protein</fullName>
    </recommendedName>
</protein>
<evidence type="ECO:0000313" key="4">
    <source>
        <dbReference type="Proteomes" id="UP000298030"/>
    </source>
</evidence>
<proteinExistence type="predicted"/>
<dbReference type="STRING" id="71717.A0A4Y7TI58"/>
<dbReference type="OrthoDB" id="4760524at2759"/>
<evidence type="ECO:0000259" key="2">
    <source>
        <dbReference type="Pfam" id="PF24883"/>
    </source>
</evidence>
<name>A0A4Y7TI58_COPMI</name>
<dbReference type="AlphaFoldDB" id="A0A4Y7TI58"/>
<dbReference type="Proteomes" id="UP000298030">
    <property type="component" value="Unassembled WGS sequence"/>
</dbReference>
<evidence type="ECO:0000256" key="1">
    <source>
        <dbReference type="ARBA" id="ARBA00022737"/>
    </source>
</evidence>
<dbReference type="Gene3D" id="3.40.50.300">
    <property type="entry name" value="P-loop containing nucleotide triphosphate hydrolases"/>
    <property type="match status" value="1"/>
</dbReference>